<evidence type="ECO:0000256" key="4">
    <source>
        <dbReference type="ARBA" id="ARBA00023125"/>
    </source>
</evidence>
<organism evidence="9 10">
    <name type="scientific">Punica granatum</name>
    <name type="common">Pomegranate</name>
    <dbReference type="NCBI Taxonomy" id="22663"/>
    <lineage>
        <taxon>Eukaryota</taxon>
        <taxon>Viridiplantae</taxon>
        <taxon>Streptophyta</taxon>
        <taxon>Embryophyta</taxon>
        <taxon>Tracheophyta</taxon>
        <taxon>Spermatophyta</taxon>
        <taxon>Magnoliopsida</taxon>
        <taxon>eudicotyledons</taxon>
        <taxon>Gunneridae</taxon>
        <taxon>Pentapetalae</taxon>
        <taxon>rosids</taxon>
        <taxon>malvids</taxon>
        <taxon>Myrtales</taxon>
        <taxon>Lythraceae</taxon>
        <taxon>Punica</taxon>
    </lineage>
</organism>
<protein>
    <submittedName>
        <fullName evidence="12">Protein ODORANT1</fullName>
    </submittedName>
</protein>
<dbReference type="PANTHER" id="PTHR47994">
    <property type="entry name" value="F14D16.11-RELATED"/>
    <property type="match status" value="1"/>
</dbReference>
<reference evidence="10" key="1">
    <citation type="journal article" date="2017" name="Plant J.">
        <title>The pomegranate (Punica granatum L.) genome and the genomics of punicalagin biosynthesis.</title>
        <authorList>
            <person name="Qin G."/>
            <person name="Xu C."/>
            <person name="Ming R."/>
            <person name="Tang H."/>
            <person name="Guyot R."/>
            <person name="Kramer E.M."/>
            <person name="Hu Y."/>
            <person name="Yi X."/>
            <person name="Qi Y."/>
            <person name="Xu X."/>
            <person name="Gao Z."/>
            <person name="Pan H."/>
            <person name="Jian J."/>
            <person name="Tian Y."/>
            <person name="Yue Z."/>
            <person name="Xu Y."/>
        </authorList>
    </citation>
    <scope>NUCLEOTIDE SEQUENCE [LARGE SCALE GENOMIC DNA]</scope>
    <source>
        <strain evidence="10">cv. Dabenzi</strain>
    </source>
</reference>
<keyword evidence="5" id="KW-0804">Transcription</keyword>
<dbReference type="FunFam" id="1.10.10.60:FF:000303">
    <property type="entry name" value="MYB transcription factor"/>
    <property type="match status" value="1"/>
</dbReference>
<keyword evidence="4" id="KW-0238">DNA-binding</keyword>
<keyword evidence="2" id="KW-0677">Repeat</keyword>
<feature type="domain" description="HTH myb-type" evidence="8">
    <location>
        <begin position="62"/>
        <end position="116"/>
    </location>
</feature>
<proteinExistence type="predicted"/>
<reference evidence="11" key="3">
    <citation type="journal article" date="2020" name="Plant Biotechnol. J.">
        <title>The pomegranate (Punica granatum L.) draft genome dissects genetic divergence between soft- and hard-seeded cultivars.</title>
        <authorList>
            <person name="Luo X."/>
            <person name="Li H."/>
            <person name="Wu Z."/>
            <person name="Yao W."/>
            <person name="Zhao P."/>
            <person name="Cao D."/>
            <person name="Yu H."/>
            <person name="Li K."/>
            <person name="Poudel K."/>
            <person name="Zhao D."/>
            <person name="Zhang F."/>
            <person name="Xia X."/>
            <person name="Chen L."/>
            <person name="Wang Q."/>
            <person name="Jing D."/>
            <person name="Cao S."/>
        </authorList>
    </citation>
    <scope>NUCLEOTIDE SEQUENCE [LARGE SCALE GENOMIC DNA]</scope>
</reference>
<dbReference type="SMART" id="SM00717">
    <property type="entry name" value="SANT"/>
    <property type="match status" value="2"/>
</dbReference>
<feature type="domain" description="Myb-like" evidence="7">
    <location>
        <begin position="9"/>
        <end position="61"/>
    </location>
</feature>
<dbReference type="Gene3D" id="1.10.10.60">
    <property type="entry name" value="Homeodomain-like"/>
    <property type="match status" value="2"/>
</dbReference>
<keyword evidence="3" id="KW-0805">Transcription regulation</keyword>
<evidence type="ECO:0000259" key="7">
    <source>
        <dbReference type="PROSITE" id="PS50090"/>
    </source>
</evidence>
<evidence type="ECO:0000256" key="3">
    <source>
        <dbReference type="ARBA" id="ARBA00023015"/>
    </source>
</evidence>
<dbReference type="PROSITE" id="PS51294">
    <property type="entry name" value="HTH_MYB"/>
    <property type="match status" value="2"/>
</dbReference>
<dbReference type="InterPro" id="IPR015495">
    <property type="entry name" value="Myb_TF_plants"/>
</dbReference>
<sequence length="269" mass="30326">MGRQPCCDKLGVKKGPWTAEEDRKLVNFILTHGQCCWRAVPKLAGLRRCGKSCRLRWTNYLRPDLKRGLLSEAEEKLVIDLHAALGNRWSKIAARLPGRTDNEIKNHWNTHIKKKLIRMGIDPVTHEPLYKDDQVSPQDQTVCRPDAEQVKLDVGTNGDFLLPALSCENSSNCSPTENSSNDGCQSLDQSNDPDDPLMRYIWSEAFLDDSAWNFMQGTSSTDEFSICGLSSSEDNASWLLSCKSFEEERFLVDCFVGDMDMNMLETGGK</sequence>
<gene>
    <name evidence="12" type="primary">LOC116194301</name>
    <name evidence="9" type="ORF">CDL15_Pgr021842</name>
</gene>
<reference evidence="12" key="4">
    <citation type="submission" date="2025-04" db="UniProtKB">
        <authorList>
            <consortium name="RefSeq"/>
        </authorList>
    </citation>
    <scope>IDENTIFICATION</scope>
    <source>
        <tissue evidence="12">Leaf</tissue>
    </source>
</reference>
<evidence type="ECO:0000313" key="11">
    <source>
        <dbReference type="Proteomes" id="UP000515151"/>
    </source>
</evidence>
<feature type="domain" description="HTH myb-type" evidence="8">
    <location>
        <begin position="9"/>
        <end position="61"/>
    </location>
</feature>
<dbReference type="InterPro" id="IPR001005">
    <property type="entry name" value="SANT/Myb"/>
</dbReference>
<dbReference type="Proteomes" id="UP000197138">
    <property type="component" value="Unassembled WGS sequence"/>
</dbReference>
<dbReference type="Proteomes" id="UP000515151">
    <property type="component" value="Chromosome 2"/>
</dbReference>
<evidence type="ECO:0000256" key="6">
    <source>
        <dbReference type="ARBA" id="ARBA00023242"/>
    </source>
</evidence>
<evidence type="ECO:0000259" key="8">
    <source>
        <dbReference type="PROSITE" id="PS51294"/>
    </source>
</evidence>
<dbReference type="Pfam" id="PF00249">
    <property type="entry name" value="Myb_DNA-binding"/>
    <property type="match status" value="2"/>
</dbReference>
<evidence type="ECO:0000313" key="9">
    <source>
        <dbReference type="EMBL" id="OWM75677.1"/>
    </source>
</evidence>
<dbReference type="InterPro" id="IPR017930">
    <property type="entry name" value="Myb_dom"/>
</dbReference>
<dbReference type="OrthoDB" id="2143914at2759"/>
<dbReference type="AlphaFoldDB" id="A0A218WS47"/>
<dbReference type="SUPFAM" id="SSF46689">
    <property type="entry name" value="Homeodomain-like"/>
    <property type="match status" value="1"/>
</dbReference>
<dbReference type="EMBL" id="MTKT01003240">
    <property type="protein sequence ID" value="OWM75677.1"/>
    <property type="molecule type" value="Genomic_DNA"/>
</dbReference>
<comment type="subcellular location">
    <subcellularLocation>
        <location evidence="1">Nucleus</location>
    </subcellularLocation>
</comment>
<dbReference type="GO" id="GO:0005634">
    <property type="term" value="C:nucleus"/>
    <property type="evidence" value="ECO:0007669"/>
    <property type="project" value="UniProtKB-SubCell"/>
</dbReference>
<dbReference type="InterPro" id="IPR009057">
    <property type="entry name" value="Homeodomain-like_sf"/>
</dbReference>
<dbReference type="PROSITE" id="PS50090">
    <property type="entry name" value="MYB_LIKE"/>
    <property type="match status" value="2"/>
</dbReference>
<dbReference type="GeneID" id="116194301"/>
<evidence type="ECO:0000256" key="2">
    <source>
        <dbReference type="ARBA" id="ARBA00022737"/>
    </source>
</evidence>
<accession>A0A218WS47</accession>
<dbReference type="GO" id="GO:0006355">
    <property type="term" value="P:regulation of DNA-templated transcription"/>
    <property type="evidence" value="ECO:0007669"/>
    <property type="project" value="UniProtKB-ARBA"/>
</dbReference>
<evidence type="ECO:0000313" key="12">
    <source>
        <dbReference type="RefSeq" id="XP_031378943.1"/>
    </source>
</evidence>
<dbReference type="RefSeq" id="XP_031378943.1">
    <property type="nucleotide sequence ID" value="XM_031523083.1"/>
</dbReference>
<dbReference type="GO" id="GO:0000976">
    <property type="term" value="F:transcription cis-regulatory region binding"/>
    <property type="evidence" value="ECO:0007669"/>
    <property type="project" value="UniProtKB-ARBA"/>
</dbReference>
<keyword evidence="11" id="KW-1185">Reference proteome</keyword>
<dbReference type="FunFam" id="1.10.10.60:FF:000069">
    <property type="entry name" value="MYB transcription factor"/>
    <property type="match status" value="1"/>
</dbReference>
<name>A0A218WS47_PUNGR</name>
<dbReference type="CDD" id="cd00167">
    <property type="entry name" value="SANT"/>
    <property type="match status" value="2"/>
</dbReference>
<reference evidence="9" key="2">
    <citation type="submission" date="2017-06" db="EMBL/GenBank/DDBJ databases">
        <title>The pomegranate genome and the genomics of punicalagin biosynthesis.</title>
        <authorList>
            <person name="Xu C."/>
        </authorList>
    </citation>
    <scope>NUCLEOTIDE SEQUENCE [LARGE SCALE GENOMIC DNA]</scope>
    <source>
        <tissue evidence="9">Fresh leaf</tissue>
    </source>
</reference>
<feature type="domain" description="Myb-like" evidence="7">
    <location>
        <begin position="62"/>
        <end position="112"/>
    </location>
</feature>
<evidence type="ECO:0000256" key="1">
    <source>
        <dbReference type="ARBA" id="ARBA00004123"/>
    </source>
</evidence>
<keyword evidence="6" id="KW-0539">Nucleus</keyword>
<evidence type="ECO:0000256" key="5">
    <source>
        <dbReference type="ARBA" id="ARBA00023163"/>
    </source>
</evidence>
<dbReference type="GO" id="GO:0046394">
    <property type="term" value="P:carboxylic acid biosynthetic process"/>
    <property type="evidence" value="ECO:0007669"/>
    <property type="project" value="UniProtKB-ARBA"/>
</dbReference>
<dbReference type="PANTHER" id="PTHR47994:SF5">
    <property type="entry name" value="F14D16.11-RELATED"/>
    <property type="match status" value="1"/>
</dbReference>
<evidence type="ECO:0000313" key="10">
    <source>
        <dbReference type="Proteomes" id="UP000197138"/>
    </source>
</evidence>